<gene>
    <name evidence="2" type="ORF">S01H1_69588</name>
</gene>
<dbReference type="SUPFAM" id="SSF55781">
    <property type="entry name" value="GAF domain-like"/>
    <property type="match status" value="1"/>
</dbReference>
<feature type="transmembrane region" description="Helical" evidence="1">
    <location>
        <begin position="52"/>
        <end position="69"/>
    </location>
</feature>
<accession>X0XZW1</accession>
<comment type="caution">
    <text evidence="2">The sequence shown here is derived from an EMBL/GenBank/DDBJ whole genome shotgun (WGS) entry which is preliminary data.</text>
</comment>
<evidence type="ECO:0000256" key="1">
    <source>
        <dbReference type="SAM" id="Phobius"/>
    </source>
</evidence>
<proteinExistence type="predicted"/>
<sequence length="183" mass="20755">MALLRSKKTTGEGMGLKNKLLMIQTLVIGLPFLIVVYSIYSSGRIQLNISQMLIFALTLVLILAGLMVLRQIFDKFLAVTNIINKKEGSDQLLIEMQKDTTELHDISVSFSTLMKNFEESTEELKRRVFELFAIKELNEIASKSLDFRELLNALLEKAMAVTKSEIGSVFMVDSKKERFRVVS</sequence>
<name>X0XZW1_9ZZZZ</name>
<dbReference type="EMBL" id="BARS01046214">
    <property type="protein sequence ID" value="GAG40702.1"/>
    <property type="molecule type" value="Genomic_DNA"/>
</dbReference>
<evidence type="ECO:0000313" key="2">
    <source>
        <dbReference type="EMBL" id="GAG40702.1"/>
    </source>
</evidence>
<dbReference type="AlphaFoldDB" id="X0XZW1"/>
<feature type="transmembrane region" description="Helical" evidence="1">
    <location>
        <begin position="20"/>
        <end position="40"/>
    </location>
</feature>
<dbReference type="InterPro" id="IPR029016">
    <property type="entry name" value="GAF-like_dom_sf"/>
</dbReference>
<feature type="non-terminal residue" evidence="2">
    <location>
        <position position="183"/>
    </location>
</feature>
<keyword evidence="1" id="KW-1133">Transmembrane helix</keyword>
<keyword evidence="1" id="KW-0472">Membrane</keyword>
<keyword evidence="1" id="KW-0812">Transmembrane</keyword>
<organism evidence="2">
    <name type="scientific">marine sediment metagenome</name>
    <dbReference type="NCBI Taxonomy" id="412755"/>
    <lineage>
        <taxon>unclassified sequences</taxon>
        <taxon>metagenomes</taxon>
        <taxon>ecological metagenomes</taxon>
    </lineage>
</organism>
<reference evidence="2" key="1">
    <citation type="journal article" date="2014" name="Front. Microbiol.">
        <title>High frequency of phylogenetically diverse reductive dehalogenase-homologous genes in deep subseafloor sedimentary metagenomes.</title>
        <authorList>
            <person name="Kawai M."/>
            <person name="Futagami T."/>
            <person name="Toyoda A."/>
            <person name="Takaki Y."/>
            <person name="Nishi S."/>
            <person name="Hori S."/>
            <person name="Arai W."/>
            <person name="Tsubouchi T."/>
            <person name="Morono Y."/>
            <person name="Uchiyama I."/>
            <person name="Ito T."/>
            <person name="Fujiyama A."/>
            <person name="Inagaki F."/>
            <person name="Takami H."/>
        </authorList>
    </citation>
    <scope>NUCLEOTIDE SEQUENCE</scope>
    <source>
        <strain evidence="2">Expedition CK06-06</strain>
    </source>
</reference>
<protein>
    <submittedName>
        <fullName evidence="2">Uncharacterized protein</fullName>
    </submittedName>
</protein>
<dbReference type="Gene3D" id="3.30.450.40">
    <property type="match status" value="1"/>
</dbReference>